<comment type="caution">
    <text evidence="1">The sequence shown here is derived from an EMBL/GenBank/DDBJ whole genome shotgun (WGS) entry which is preliminary data.</text>
</comment>
<gene>
    <name evidence="1" type="ORF">WJX73_002389</name>
</gene>
<organism evidence="1 2">
    <name type="scientific">Symbiochloris irregularis</name>
    <dbReference type="NCBI Taxonomy" id="706552"/>
    <lineage>
        <taxon>Eukaryota</taxon>
        <taxon>Viridiplantae</taxon>
        <taxon>Chlorophyta</taxon>
        <taxon>core chlorophytes</taxon>
        <taxon>Trebouxiophyceae</taxon>
        <taxon>Trebouxiales</taxon>
        <taxon>Trebouxiaceae</taxon>
        <taxon>Symbiochloris</taxon>
    </lineage>
</organism>
<proteinExistence type="predicted"/>
<dbReference type="Proteomes" id="UP001465755">
    <property type="component" value="Unassembled WGS sequence"/>
</dbReference>
<dbReference type="EMBL" id="JALJOQ010000001">
    <property type="protein sequence ID" value="KAK9814932.1"/>
    <property type="molecule type" value="Genomic_DNA"/>
</dbReference>
<name>A0AAW1Q3H6_9CHLO</name>
<sequence>MEGNRLTQAWTSVEASVELLGPKLTQVAQRSQGAPPAEIREALKALQETKAHCAAARQASQAHNRALHMRNQMAL</sequence>
<dbReference type="AlphaFoldDB" id="A0AAW1Q3H6"/>
<keyword evidence="2" id="KW-1185">Reference proteome</keyword>
<protein>
    <submittedName>
        <fullName evidence="1">Uncharacterized protein</fullName>
    </submittedName>
</protein>
<evidence type="ECO:0000313" key="1">
    <source>
        <dbReference type="EMBL" id="KAK9814932.1"/>
    </source>
</evidence>
<reference evidence="1 2" key="1">
    <citation type="journal article" date="2024" name="Nat. Commun.">
        <title>Phylogenomics reveals the evolutionary origins of lichenization in chlorophyte algae.</title>
        <authorList>
            <person name="Puginier C."/>
            <person name="Libourel C."/>
            <person name="Otte J."/>
            <person name="Skaloud P."/>
            <person name="Haon M."/>
            <person name="Grisel S."/>
            <person name="Petersen M."/>
            <person name="Berrin J.G."/>
            <person name="Delaux P.M."/>
            <person name="Dal Grande F."/>
            <person name="Keller J."/>
        </authorList>
    </citation>
    <scope>NUCLEOTIDE SEQUENCE [LARGE SCALE GENOMIC DNA]</scope>
    <source>
        <strain evidence="1 2">SAG 2036</strain>
    </source>
</reference>
<evidence type="ECO:0000313" key="2">
    <source>
        <dbReference type="Proteomes" id="UP001465755"/>
    </source>
</evidence>
<accession>A0AAW1Q3H6</accession>